<dbReference type="GO" id="GO:0004301">
    <property type="term" value="F:epoxide hydrolase activity"/>
    <property type="evidence" value="ECO:0007669"/>
    <property type="project" value="UniProtKB-EC"/>
</dbReference>
<dbReference type="AlphaFoldDB" id="A0A379JJU9"/>
<dbReference type="InterPro" id="IPR000073">
    <property type="entry name" value="AB_hydrolase_1"/>
</dbReference>
<dbReference type="EC" id="3.3.2.10" evidence="2"/>
<dbReference type="InterPro" id="IPR050266">
    <property type="entry name" value="AB_hydrolase_sf"/>
</dbReference>
<organism evidence="2 3">
    <name type="scientific">Nocardia otitidiscaviarum</name>
    <dbReference type="NCBI Taxonomy" id="1823"/>
    <lineage>
        <taxon>Bacteria</taxon>
        <taxon>Bacillati</taxon>
        <taxon>Actinomycetota</taxon>
        <taxon>Actinomycetes</taxon>
        <taxon>Mycobacteriales</taxon>
        <taxon>Nocardiaceae</taxon>
        <taxon>Nocardia</taxon>
    </lineage>
</organism>
<protein>
    <submittedName>
        <fullName evidence="2">Soluble epoxide hydrolase</fullName>
        <ecNumber evidence="2">3.3.2.10</ecNumber>
    </submittedName>
</protein>
<keyword evidence="2" id="KW-0378">Hydrolase</keyword>
<dbReference type="OrthoDB" id="2987348at2"/>
<dbReference type="RefSeq" id="WP_039814343.1">
    <property type="nucleotide sequence ID" value="NZ_UGRY01000005.1"/>
</dbReference>
<feature type="domain" description="AB hydrolase-1" evidence="1">
    <location>
        <begin position="32"/>
        <end position="287"/>
    </location>
</feature>
<reference evidence="2 3" key="1">
    <citation type="submission" date="2018-06" db="EMBL/GenBank/DDBJ databases">
        <authorList>
            <consortium name="Pathogen Informatics"/>
            <person name="Doyle S."/>
        </authorList>
    </citation>
    <scope>NUCLEOTIDE SEQUENCE [LARGE SCALE GENOMIC DNA]</scope>
    <source>
        <strain evidence="2 3">NCTC1934</strain>
    </source>
</reference>
<name>A0A379JJU9_9NOCA</name>
<evidence type="ECO:0000313" key="2">
    <source>
        <dbReference type="EMBL" id="SUD48666.1"/>
    </source>
</evidence>
<dbReference type="Pfam" id="PF12697">
    <property type="entry name" value="Abhydrolase_6"/>
    <property type="match status" value="1"/>
</dbReference>
<dbReference type="EMBL" id="UGRY01000005">
    <property type="protein sequence ID" value="SUD48666.1"/>
    <property type="molecule type" value="Genomic_DNA"/>
</dbReference>
<accession>A0A379JJU9</accession>
<dbReference type="PANTHER" id="PTHR43798:SF33">
    <property type="entry name" value="HYDROLASE, PUTATIVE (AFU_ORTHOLOGUE AFUA_2G14860)-RELATED"/>
    <property type="match status" value="1"/>
</dbReference>
<dbReference type="STRING" id="1406858.GCA_000710895_04676"/>
<dbReference type="GO" id="GO:0016020">
    <property type="term" value="C:membrane"/>
    <property type="evidence" value="ECO:0007669"/>
    <property type="project" value="TreeGrafter"/>
</dbReference>
<evidence type="ECO:0000313" key="3">
    <source>
        <dbReference type="Proteomes" id="UP000255467"/>
    </source>
</evidence>
<dbReference type="InterPro" id="IPR029058">
    <property type="entry name" value="AB_hydrolase_fold"/>
</dbReference>
<dbReference type="PANTHER" id="PTHR43798">
    <property type="entry name" value="MONOACYLGLYCEROL LIPASE"/>
    <property type="match status" value="1"/>
</dbReference>
<sequence>MASSIPESTLTLRRDGLELSARHAGPDNAPLVLLLHGFPDTPHTWDGVIPALVDNGFQVLAPWLRGYTPGSAARSARYDLMAVSADIAAWYHALGAPRTHLVGHDWGAFVALVLAKQYPRQWLSLSVLAIPPFGGGFAGRSLPLLPRQLLMSSYIPLMQSGASPRLLVRDDAAFVRRLWRRWSPGWDFSETQFAPTARVFTDPLLAWAATRYYRSLVTVHRSATREFHRLLLAPLPALPTLALAGARDGALSADLQRVLAERAGVTHAELPDCGHFLHAERPDVVAAQLLPHLRAATP</sequence>
<keyword evidence="3" id="KW-1185">Reference proteome</keyword>
<proteinExistence type="predicted"/>
<evidence type="ECO:0000259" key="1">
    <source>
        <dbReference type="Pfam" id="PF12697"/>
    </source>
</evidence>
<gene>
    <name evidence="2" type="ORF">NCTC1934_06003</name>
</gene>
<dbReference type="SUPFAM" id="SSF53474">
    <property type="entry name" value="alpha/beta-Hydrolases"/>
    <property type="match status" value="1"/>
</dbReference>
<dbReference type="Proteomes" id="UP000255467">
    <property type="component" value="Unassembled WGS sequence"/>
</dbReference>
<dbReference type="PRINTS" id="PR00412">
    <property type="entry name" value="EPOXHYDRLASE"/>
</dbReference>
<dbReference type="InterPro" id="IPR000639">
    <property type="entry name" value="Epox_hydrolase-like"/>
</dbReference>
<dbReference type="Gene3D" id="3.40.50.1820">
    <property type="entry name" value="alpha/beta hydrolase"/>
    <property type="match status" value="1"/>
</dbReference>